<keyword evidence="2" id="KW-1185">Reference proteome</keyword>
<dbReference type="EMBL" id="KQ241739">
    <property type="protein sequence ID" value="KNC84813.1"/>
    <property type="molecule type" value="Genomic_DNA"/>
</dbReference>
<dbReference type="Proteomes" id="UP000054560">
    <property type="component" value="Unassembled WGS sequence"/>
</dbReference>
<protein>
    <submittedName>
        <fullName evidence="1">Uncharacterized protein</fullName>
    </submittedName>
</protein>
<dbReference type="AlphaFoldDB" id="A0A0L0G980"/>
<evidence type="ECO:0000313" key="1">
    <source>
        <dbReference type="EMBL" id="KNC84813.1"/>
    </source>
</evidence>
<proteinExistence type="predicted"/>
<dbReference type="GeneID" id="25903492"/>
<evidence type="ECO:0000313" key="2">
    <source>
        <dbReference type="Proteomes" id="UP000054560"/>
    </source>
</evidence>
<reference evidence="1 2" key="1">
    <citation type="submission" date="2011-02" db="EMBL/GenBank/DDBJ databases">
        <title>The Genome Sequence of Sphaeroforma arctica JP610.</title>
        <authorList>
            <consortium name="The Broad Institute Genome Sequencing Platform"/>
            <person name="Russ C."/>
            <person name="Cuomo C."/>
            <person name="Young S.K."/>
            <person name="Zeng Q."/>
            <person name="Gargeya S."/>
            <person name="Alvarado L."/>
            <person name="Berlin A."/>
            <person name="Chapman S.B."/>
            <person name="Chen Z."/>
            <person name="Freedman E."/>
            <person name="Gellesch M."/>
            <person name="Goldberg J."/>
            <person name="Griggs A."/>
            <person name="Gujja S."/>
            <person name="Heilman E."/>
            <person name="Heiman D."/>
            <person name="Howarth C."/>
            <person name="Mehta T."/>
            <person name="Neiman D."/>
            <person name="Pearson M."/>
            <person name="Roberts A."/>
            <person name="Saif S."/>
            <person name="Shea T."/>
            <person name="Shenoy N."/>
            <person name="Sisk P."/>
            <person name="Stolte C."/>
            <person name="Sykes S."/>
            <person name="White J."/>
            <person name="Yandava C."/>
            <person name="Burger G."/>
            <person name="Gray M.W."/>
            <person name="Holland P.W.H."/>
            <person name="King N."/>
            <person name="Lang F.B.F."/>
            <person name="Roger A.J."/>
            <person name="Ruiz-Trillo I."/>
            <person name="Haas B."/>
            <person name="Nusbaum C."/>
            <person name="Birren B."/>
        </authorList>
    </citation>
    <scope>NUCLEOTIDE SEQUENCE [LARGE SCALE GENOMIC DNA]</scope>
    <source>
        <strain evidence="1 2">JP610</strain>
    </source>
</reference>
<organism evidence="1 2">
    <name type="scientific">Sphaeroforma arctica JP610</name>
    <dbReference type="NCBI Taxonomy" id="667725"/>
    <lineage>
        <taxon>Eukaryota</taxon>
        <taxon>Ichthyosporea</taxon>
        <taxon>Ichthyophonida</taxon>
        <taxon>Sphaeroforma</taxon>
    </lineage>
</organism>
<name>A0A0L0G980_9EUKA</name>
<gene>
    <name evidence="1" type="ORF">SARC_02988</name>
</gene>
<sequence length="87" mass="9863">MIGDLPGHIPATNDAWLKRLDEPKKTILPKLEQQTIKYTDTMAEATDQMRKFDLFEFKTGDGVMILAQGATTQAMEPLLDPYDIHSR</sequence>
<accession>A0A0L0G980</accession>
<dbReference type="RefSeq" id="XP_014158715.1">
    <property type="nucleotide sequence ID" value="XM_014303240.1"/>
</dbReference>